<protein>
    <recommendedName>
        <fullName evidence="5">TrbC/VirB2 family protein</fullName>
    </recommendedName>
</protein>
<dbReference type="KEGG" id="adg:Adeg_0729"/>
<feature type="transmembrane region" description="Helical" evidence="1">
    <location>
        <begin position="94"/>
        <end position="113"/>
    </location>
</feature>
<dbReference type="EMBL" id="CP001785">
    <property type="protein sequence ID" value="ACX51875.1"/>
    <property type="molecule type" value="Genomic_DNA"/>
</dbReference>
<dbReference type="eggNOG" id="ENOG50339N7">
    <property type="taxonomic scope" value="Bacteria"/>
</dbReference>
<feature type="chain" id="PRO_5002999957" description="TrbC/VirB2 family protein" evidence="2">
    <location>
        <begin position="26"/>
        <end position="122"/>
    </location>
</feature>
<dbReference type="AlphaFoldDB" id="C9RC98"/>
<evidence type="ECO:0008006" key="5">
    <source>
        <dbReference type="Google" id="ProtNLM"/>
    </source>
</evidence>
<gene>
    <name evidence="3" type="ordered locus">Adeg_0729</name>
</gene>
<evidence type="ECO:0000256" key="2">
    <source>
        <dbReference type="SAM" id="SignalP"/>
    </source>
</evidence>
<keyword evidence="1" id="KW-0472">Membrane</keyword>
<dbReference type="HOGENOM" id="CLU_2021868_0_0_9"/>
<reference evidence="3 4" key="1">
    <citation type="submission" date="2009-10" db="EMBL/GenBank/DDBJ databases">
        <title>Complete sequence of chromosome of Ammonifex degensii KC4.</title>
        <authorList>
            <consortium name="US DOE Joint Genome Institute"/>
            <person name="Kerfeld C."/>
            <person name="Goodner B."/>
            <person name="Huber H."/>
            <person name="Stetter K."/>
            <person name="Lucas S."/>
            <person name="Copeland A."/>
            <person name="Lapidus A."/>
            <person name="Glavina del Rio T."/>
            <person name="Dalin E."/>
            <person name="Tice H."/>
            <person name="Bruce D."/>
            <person name="Goodwin L."/>
            <person name="Pitluck S."/>
            <person name="Saunders E."/>
            <person name="Brettin T."/>
            <person name="Detter J.C."/>
            <person name="Han C."/>
            <person name="Larimer F."/>
            <person name="Land M."/>
            <person name="Hauser L."/>
            <person name="Kyrpides N."/>
            <person name="Ovchinnikova G."/>
            <person name="Richardson P."/>
        </authorList>
    </citation>
    <scope>NUCLEOTIDE SEQUENCE [LARGE SCALE GENOMIC DNA]</scope>
    <source>
        <strain evidence="4">DSM 10501 / KC4</strain>
    </source>
</reference>
<evidence type="ECO:0000313" key="4">
    <source>
        <dbReference type="Proteomes" id="UP000002620"/>
    </source>
</evidence>
<feature type="signal peptide" evidence="2">
    <location>
        <begin position="1"/>
        <end position="25"/>
    </location>
</feature>
<name>C9RC98_AMMDK</name>
<sequence length="122" mass="12704">MRLFACLLLAVFFASCLVFPLVALAADAQGPAGIQPIPPSEAVNRVDTLMGKGYLALGSVVDRLALLVFGAAAVCALAAFFTGWAFFKKVLGMLALVALGLLVFYLAPFLVGVTKGIAVHFS</sequence>
<keyword evidence="2" id="KW-0732">Signal</keyword>
<accession>C9RC98</accession>
<dbReference type="STRING" id="429009.Adeg_0729"/>
<dbReference type="OrthoDB" id="9997564at2"/>
<keyword evidence="1" id="KW-1133">Transmembrane helix</keyword>
<dbReference type="RefSeq" id="WP_015738753.1">
    <property type="nucleotide sequence ID" value="NC_013385.1"/>
</dbReference>
<dbReference type="Proteomes" id="UP000002620">
    <property type="component" value="Chromosome"/>
</dbReference>
<keyword evidence="1" id="KW-0812">Transmembrane</keyword>
<evidence type="ECO:0000256" key="1">
    <source>
        <dbReference type="SAM" id="Phobius"/>
    </source>
</evidence>
<proteinExistence type="predicted"/>
<keyword evidence="4" id="KW-1185">Reference proteome</keyword>
<evidence type="ECO:0000313" key="3">
    <source>
        <dbReference type="EMBL" id="ACX51875.1"/>
    </source>
</evidence>
<organism evidence="3 4">
    <name type="scientific">Ammonifex degensii (strain DSM 10501 / KC4)</name>
    <dbReference type="NCBI Taxonomy" id="429009"/>
    <lineage>
        <taxon>Bacteria</taxon>
        <taxon>Bacillati</taxon>
        <taxon>Bacillota</taxon>
        <taxon>Clostridia</taxon>
        <taxon>Thermoanaerobacterales</taxon>
        <taxon>Thermoanaerobacteraceae</taxon>
        <taxon>Ammonifex</taxon>
    </lineage>
</organism>
<dbReference type="PROSITE" id="PS51257">
    <property type="entry name" value="PROKAR_LIPOPROTEIN"/>
    <property type="match status" value="1"/>
</dbReference>
<feature type="transmembrane region" description="Helical" evidence="1">
    <location>
        <begin position="64"/>
        <end position="87"/>
    </location>
</feature>